<dbReference type="Pfam" id="PF12698">
    <property type="entry name" value="ABC2_membrane_3"/>
    <property type="match status" value="1"/>
</dbReference>
<dbReference type="KEGG" id="spl:Spea_4192"/>
<dbReference type="GO" id="GO:0016020">
    <property type="term" value="C:membrane"/>
    <property type="evidence" value="ECO:0007669"/>
    <property type="project" value="UniProtKB-SubCell"/>
</dbReference>
<dbReference type="GO" id="GO:0140359">
    <property type="term" value="F:ABC-type transporter activity"/>
    <property type="evidence" value="ECO:0007669"/>
    <property type="project" value="InterPro"/>
</dbReference>
<feature type="transmembrane region" description="Helical" evidence="5">
    <location>
        <begin position="221"/>
        <end position="245"/>
    </location>
</feature>
<evidence type="ECO:0000256" key="1">
    <source>
        <dbReference type="ARBA" id="ARBA00004141"/>
    </source>
</evidence>
<feature type="transmembrane region" description="Helical" evidence="5">
    <location>
        <begin position="265"/>
        <end position="287"/>
    </location>
</feature>
<keyword evidence="4 5" id="KW-0472">Membrane</keyword>
<feature type="transmembrane region" description="Helical" evidence="5">
    <location>
        <begin position="27"/>
        <end position="45"/>
    </location>
</feature>
<accession>A8HAB5</accession>
<dbReference type="OrthoDB" id="5486437at2"/>
<proteinExistence type="predicted"/>
<dbReference type="Proteomes" id="UP000002608">
    <property type="component" value="Chromosome"/>
</dbReference>
<keyword evidence="3 5" id="KW-1133">Transmembrane helix</keyword>
<dbReference type="InterPro" id="IPR013525">
    <property type="entry name" value="ABC2_TM"/>
</dbReference>
<name>A8HAB5_SHEPA</name>
<gene>
    <name evidence="7" type="ordered locus">Spea_4192</name>
</gene>
<comment type="subcellular location">
    <subcellularLocation>
        <location evidence="1">Membrane</location>
        <topology evidence="1">Multi-pass membrane protein</topology>
    </subcellularLocation>
</comment>
<evidence type="ECO:0000256" key="3">
    <source>
        <dbReference type="ARBA" id="ARBA00022989"/>
    </source>
</evidence>
<dbReference type="eggNOG" id="COG1668">
    <property type="taxonomic scope" value="Bacteria"/>
</dbReference>
<evidence type="ECO:0000256" key="2">
    <source>
        <dbReference type="ARBA" id="ARBA00022692"/>
    </source>
</evidence>
<evidence type="ECO:0000259" key="6">
    <source>
        <dbReference type="Pfam" id="PF12698"/>
    </source>
</evidence>
<protein>
    <submittedName>
        <fullName evidence="7">ABC-2 type transporter</fullName>
    </submittedName>
</protein>
<dbReference type="HOGENOM" id="CLU_022118_2_0_6"/>
<keyword evidence="2 5" id="KW-0812">Transmembrane</keyword>
<keyword evidence="8" id="KW-1185">Reference proteome</keyword>
<dbReference type="EMBL" id="CP000851">
    <property type="protein sequence ID" value="ABV89502.1"/>
    <property type="molecule type" value="Genomic_DNA"/>
</dbReference>
<evidence type="ECO:0000313" key="8">
    <source>
        <dbReference type="Proteomes" id="UP000002608"/>
    </source>
</evidence>
<dbReference type="PANTHER" id="PTHR43471:SF3">
    <property type="entry name" value="ABC TRANSPORTER PERMEASE PROTEIN NATB"/>
    <property type="match status" value="1"/>
</dbReference>
<evidence type="ECO:0000313" key="7">
    <source>
        <dbReference type="EMBL" id="ABV89502.1"/>
    </source>
</evidence>
<dbReference type="PANTHER" id="PTHR43471">
    <property type="entry name" value="ABC TRANSPORTER PERMEASE"/>
    <property type="match status" value="1"/>
</dbReference>
<feature type="domain" description="ABC-2 type transporter transmembrane" evidence="6">
    <location>
        <begin position="32"/>
        <end position="327"/>
    </location>
</feature>
<feature type="transmembrane region" description="Helical" evidence="5">
    <location>
        <begin position="173"/>
        <end position="195"/>
    </location>
</feature>
<evidence type="ECO:0000256" key="5">
    <source>
        <dbReference type="SAM" id="Phobius"/>
    </source>
</evidence>
<dbReference type="AlphaFoldDB" id="A8HAB5"/>
<feature type="transmembrane region" description="Helical" evidence="5">
    <location>
        <begin position="347"/>
        <end position="366"/>
    </location>
</feature>
<reference evidence="7 8" key="1">
    <citation type="submission" date="2007-10" db="EMBL/GenBank/DDBJ databases">
        <title>Complete sequence of Shewanella pealeana ATCC 700345.</title>
        <authorList>
            <consortium name="US DOE Joint Genome Institute"/>
            <person name="Copeland A."/>
            <person name="Lucas S."/>
            <person name="Lapidus A."/>
            <person name="Barry K."/>
            <person name="Glavina del Rio T."/>
            <person name="Dalin E."/>
            <person name="Tice H."/>
            <person name="Pitluck S."/>
            <person name="Chertkov O."/>
            <person name="Brettin T."/>
            <person name="Bruce D."/>
            <person name="Detter J.C."/>
            <person name="Han C."/>
            <person name="Schmutz J."/>
            <person name="Larimer F."/>
            <person name="Land M."/>
            <person name="Hauser L."/>
            <person name="Kyrpides N."/>
            <person name="Kim E."/>
            <person name="Zhao J.-S.Z."/>
            <person name="Manno D."/>
            <person name="Hawari J."/>
            <person name="Richardson P."/>
        </authorList>
    </citation>
    <scope>NUCLEOTIDE SEQUENCE [LARGE SCALE GENOMIC DNA]</scope>
    <source>
        <strain evidence="8">ATCC 700345 / ANG-SQ1</strain>
    </source>
</reference>
<feature type="transmembrane region" description="Helical" evidence="5">
    <location>
        <begin position="299"/>
        <end position="320"/>
    </location>
</feature>
<dbReference type="STRING" id="398579.Spea_4192"/>
<dbReference type="RefSeq" id="WP_012157380.1">
    <property type="nucleotide sequence ID" value="NC_009901.1"/>
</dbReference>
<evidence type="ECO:0000256" key="4">
    <source>
        <dbReference type="ARBA" id="ARBA00023136"/>
    </source>
</evidence>
<sequence>MSNKIISMIRKELIDAARDKRSVMAGLYYAMGAPLLMCGMFFLLIGQLTSPEDLNIKIDNAQGAPDLVKFLSSRGISQGDDTEKADTKDIQLIISQDYAANMAKGLSAEVTLIADASDEKLQISIRRLKNSLLEYSSEMGSLRLIARGIDPRVMQPLKLNIEDEATPDSKAGMILGLATMTMIYAVFISGMNLAIDTSAGERERNSLALLLSHPVSTWEIVIAKVTAVTIFAMVGLVLTLIVSKFAYAFVPWQELGFAVSVNTSFMLMMLIVGAPVAIMAACLQLFVSFMAKSFKEAQSYITIVLMVPMMLAMAASYNIAPETIQWLPVSGQLQALIEFIKGRELPMLQLAVSSASTLAIALGLAIGMQKSLKSEKIVFGL</sequence>
<organism evidence="7 8">
    <name type="scientific">Shewanella pealeana (strain ATCC 700345 / ANG-SQ1)</name>
    <dbReference type="NCBI Taxonomy" id="398579"/>
    <lineage>
        <taxon>Bacteria</taxon>
        <taxon>Pseudomonadati</taxon>
        <taxon>Pseudomonadota</taxon>
        <taxon>Gammaproteobacteria</taxon>
        <taxon>Alteromonadales</taxon>
        <taxon>Shewanellaceae</taxon>
        <taxon>Shewanella</taxon>
    </lineage>
</organism>